<evidence type="ECO:0000313" key="3">
    <source>
        <dbReference type="Proteomes" id="UP001377337"/>
    </source>
</evidence>
<dbReference type="EMBL" id="CP147407">
    <property type="protein sequence ID" value="WXB95660.1"/>
    <property type="molecule type" value="Genomic_DNA"/>
</dbReference>
<keyword evidence="1" id="KW-0472">Membrane</keyword>
<reference evidence="2 3" key="1">
    <citation type="submission" date="2024-02" db="EMBL/GenBank/DDBJ databases">
        <title>Seven novel Bacillus-like species.</title>
        <authorList>
            <person name="Liu G."/>
        </authorList>
    </citation>
    <scope>NUCLEOTIDE SEQUENCE [LARGE SCALE GENOMIC DNA]</scope>
    <source>
        <strain evidence="2 3">FJAT-52054</strain>
    </source>
</reference>
<protein>
    <recommendedName>
        <fullName evidence="4">Sporulation protein YjcZ</fullName>
    </recommendedName>
</protein>
<evidence type="ECO:0000256" key="1">
    <source>
        <dbReference type="SAM" id="Phobius"/>
    </source>
</evidence>
<name>A0ABZ2NEI9_9BACI</name>
<feature type="transmembrane region" description="Helical" evidence="1">
    <location>
        <begin position="30"/>
        <end position="51"/>
    </location>
</feature>
<proteinExistence type="predicted"/>
<dbReference type="Proteomes" id="UP001377337">
    <property type="component" value="Chromosome"/>
</dbReference>
<gene>
    <name evidence="2" type="ORF">WCV65_13945</name>
</gene>
<sequence length="57" mass="6415">MSVGFYPCSPGCGPLPYPYPYIPPNASYGFWYAVLIIAFILLLIFGGYYWFYGGACR</sequence>
<evidence type="ECO:0000313" key="2">
    <source>
        <dbReference type="EMBL" id="WXB95660.1"/>
    </source>
</evidence>
<dbReference type="RefSeq" id="WP_156505842.1">
    <property type="nucleotide sequence ID" value="NZ_CP147407.1"/>
</dbReference>
<keyword evidence="1" id="KW-0812">Transmembrane</keyword>
<evidence type="ECO:0008006" key="4">
    <source>
        <dbReference type="Google" id="ProtNLM"/>
    </source>
</evidence>
<keyword evidence="3" id="KW-1185">Reference proteome</keyword>
<keyword evidence="1" id="KW-1133">Transmembrane helix</keyword>
<accession>A0ABZ2NEI9</accession>
<organism evidence="2 3">
    <name type="scientific">Metabacillus sediminis</name>
    <dbReference type="NCBI Taxonomy" id="3117746"/>
    <lineage>
        <taxon>Bacteria</taxon>
        <taxon>Bacillati</taxon>
        <taxon>Bacillota</taxon>
        <taxon>Bacilli</taxon>
        <taxon>Bacillales</taxon>
        <taxon>Bacillaceae</taxon>
        <taxon>Metabacillus</taxon>
    </lineage>
</organism>